<evidence type="ECO:0000313" key="2">
    <source>
        <dbReference type="Proteomes" id="UP000308121"/>
    </source>
</evidence>
<protein>
    <submittedName>
        <fullName evidence="1">Uncharacterized protein</fullName>
    </submittedName>
</protein>
<dbReference type="OrthoDB" id="4457696at2"/>
<dbReference type="AlphaFoldDB" id="A0A7Z8NPT1"/>
<organism evidence="1 2">
    <name type="scientific">Cellulomonas hominis</name>
    <dbReference type="NCBI Taxonomy" id="156981"/>
    <lineage>
        <taxon>Bacteria</taxon>
        <taxon>Bacillati</taxon>
        <taxon>Actinomycetota</taxon>
        <taxon>Actinomycetes</taxon>
        <taxon>Micrococcales</taxon>
        <taxon>Cellulomonadaceae</taxon>
        <taxon>Cellulomonas</taxon>
    </lineage>
</organism>
<sequence>MPPTAGPGTTGLHPAGAEARAARRDRRRAGIALAIVLPALVAGGCGPESVLPPVAEVADGGPDCLAADVLWSLGLTPPQGYARPGTRPGAVPVDVEPVAVVQCLGPFDLPVTMAGPQPRQTLPTLAPSAADRVVPAPDAELPLVVGTPAPVEPPGTSAPGPVPDQPAATVVEAELRGDLGPLLAALARPSHRPAPGQPCPAIWQSQPVIFLVDAEGRAVRARWPTDACGFLLDGVTRPLDALEVVRETPRTAPDA</sequence>
<evidence type="ECO:0000313" key="1">
    <source>
        <dbReference type="EMBL" id="TKR24200.1"/>
    </source>
</evidence>
<gene>
    <name evidence="1" type="ORF">FA014_07245</name>
</gene>
<comment type="caution">
    <text evidence="1">The sequence shown here is derived from an EMBL/GenBank/DDBJ whole genome shotgun (WGS) entry which is preliminary data.</text>
</comment>
<reference evidence="1 2" key="1">
    <citation type="submission" date="2019-05" db="EMBL/GenBank/DDBJ databases">
        <title>Genome sequence of Cellulomonas hominis strain CS1.</title>
        <authorList>
            <person name="Belmont J."/>
            <person name="Maclea K.S."/>
        </authorList>
    </citation>
    <scope>NUCLEOTIDE SEQUENCE [LARGE SCALE GENOMIC DNA]</scope>
    <source>
        <strain evidence="1 2">CS1</strain>
    </source>
</reference>
<dbReference type="RefSeq" id="WP_154729026.1">
    <property type="nucleotide sequence ID" value="NZ_SZYE01000039.1"/>
</dbReference>
<dbReference type="Proteomes" id="UP000308121">
    <property type="component" value="Unassembled WGS sequence"/>
</dbReference>
<dbReference type="EMBL" id="SZYE01000039">
    <property type="protein sequence ID" value="TKR24200.1"/>
    <property type="molecule type" value="Genomic_DNA"/>
</dbReference>
<accession>A0A7Z8NPT1</accession>
<name>A0A7Z8NPT1_9CELL</name>
<proteinExistence type="predicted"/>